<evidence type="ECO:0000313" key="2">
    <source>
        <dbReference type="EMBL" id="MFC0524771.1"/>
    </source>
</evidence>
<evidence type="ECO:0000256" key="1">
    <source>
        <dbReference type="SAM" id="Phobius"/>
    </source>
</evidence>
<dbReference type="EMBL" id="JBHLTP010000011">
    <property type="protein sequence ID" value="MFC0524771.1"/>
    <property type="molecule type" value="Genomic_DNA"/>
</dbReference>
<keyword evidence="1" id="KW-0472">Membrane</keyword>
<sequence length="60" mass="6947">MDMLFVGSGIIILTAFLASIVQGIMTFITGGKQRTYYKDFSRKMQFTWRKVGKASTKKYW</sequence>
<accession>A0ABV6LQS9</accession>
<keyword evidence="1" id="KW-1133">Transmembrane helix</keyword>
<organism evidence="2 3">
    <name type="scientific">Pontibacillus salicampi</name>
    <dbReference type="NCBI Taxonomy" id="1449801"/>
    <lineage>
        <taxon>Bacteria</taxon>
        <taxon>Bacillati</taxon>
        <taxon>Bacillota</taxon>
        <taxon>Bacilli</taxon>
        <taxon>Bacillales</taxon>
        <taxon>Bacillaceae</taxon>
        <taxon>Pontibacillus</taxon>
    </lineage>
</organism>
<evidence type="ECO:0000313" key="3">
    <source>
        <dbReference type="Proteomes" id="UP001589836"/>
    </source>
</evidence>
<keyword evidence="3" id="KW-1185">Reference proteome</keyword>
<protein>
    <submittedName>
        <fullName evidence="2">Uncharacterized protein</fullName>
    </submittedName>
</protein>
<reference evidence="2 3" key="1">
    <citation type="submission" date="2024-09" db="EMBL/GenBank/DDBJ databases">
        <authorList>
            <person name="Sun Q."/>
            <person name="Mori K."/>
        </authorList>
    </citation>
    <scope>NUCLEOTIDE SEQUENCE [LARGE SCALE GENOMIC DNA]</scope>
    <source>
        <strain evidence="2 3">NCAIM B.02529</strain>
    </source>
</reference>
<keyword evidence="1" id="KW-0812">Transmembrane</keyword>
<name>A0ABV6LQS9_9BACI</name>
<proteinExistence type="predicted"/>
<feature type="transmembrane region" description="Helical" evidence="1">
    <location>
        <begin position="6"/>
        <end position="28"/>
    </location>
</feature>
<comment type="caution">
    <text evidence="2">The sequence shown here is derived from an EMBL/GenBank/DDBJ whole genome shotgun (WGS) entry which is preliminary data.</text>
</comment>
<gene>
    <name evidence="2" type="ORF">ACFFGV_14430</name>
</gene>
<dbReference type="Proteomes" id="UP001589836">
    <property type="component" value="Unassembled WGS sequence"/>
</dbReference>